<feature type="transmembrane region" description="Helical" evidence="1">
    <location>
        <begin position="298"/>
        <end position="318"/>
    </location>
</feature>
<feature type="transmembrane region" description="Helical" evidence="1">
    <location>
        <begin position="338"/>
        <end position="357"/>
    </location>
</feature>
<keyword evidence="1" id="KW-0812">Transmembrane</keyword>
<proteinExistence type="predicted"/>
<organism evidence="2">
    <name type="scientific">bioreactor metagenome</name>
    <dbReference type="NCBI Taxonomy" id="1076179"/>
    <lineage>
        <taxon>unclassified sequences</taxon>
        <taxon>metagenomes</taxon>
        <taxon>ecological metagenomes</taxon>
    </lineage>
</organism>
<feature type="transmembrane region" description="Helical" evidence="1">
    <location>
        <begin position="377"/>
        <end position="397"/>
    </location>
</feature>
<feature type="transmembrane region" description="Helical" evidence="1">
    <location>
        <begin position="70"/>
        <end position="87"/>
    </location>
</feature>
<dbReference type="AlphaFoldDB" id="A0A645A2Z3"/>
<keyword evidence="1" id="KW-1133">Transmembrane helix</keyword>
<keyword evidence="1" id="KW-0472">Membrane</keyword>
<evidence type="ECO:0008006" key="3">
    <source>
        <dbReference type="Google" id="ProtNLM"/>
    </source>
</evidence>
<dbReference type="EMBL" id="VSSQ01011538">
    <property type="protein sequence ID" value="MPM47098.1"/>
    <property type="molecule type" value="Genomic_DNA"/>
</dbReference>
<sequence>MTELKIRRVFPGQLSTGAAAVFLCFIITLIYWPIYGTITKAIISAAAGPVLGQVEPAVSAKYISVFTEGVFFWTCINAWVWQLLIFAGHGKYTRTKKQPAAGFRYAGFSLLIGIVAFLALVGIVGLWWKPFSFAILFTPQNAQELSLAIEGWEASNFFCLAVLIGQIPFSSLFQRKPFAGRISSPYDGMGVMGMSLSAALITWVAIFIPSFFRLQIGTEAIISAPFGSWPNTLAFCQGFIFWFLIPAEGGEQYPMKLFTKKQPWMGVAGLAIALIFGGWLTPMLLGKLVVALQLLPNLPTGTVVASLELSCVVFMLTWHHLFDDYPSAAKVKSDGKRVLTRFVIWVVGGLIYGLIWLRVYTLLPYGANNMGLGYPTMGILAGQFAFLMVVLYMNTVFDKFPLVIKEEVPVQEASRS</sequence>
<protein>
    <recommendedName>
        <fullName evidence="3">AAT family amino acid transporter</fullName>
    </recommendedName>
</protein>
<reference evidence="2" key="1">
    <citation type="submission" date="2019-08" db="EMBL/GenBank/DDBJ databases">
        <authorList>
            <person name="Kucharzyk K."/>
            <person name="Murdoch R.W."/>
            <person name="Higgins S."/>
            <person name="Loffler F."/>
        </authorList>
    </citation>
    <scope>NUCLEOTIDE SEQUENCE</scope>
</reference>
<evidence type="ECO:0000313" key="2">
    <source>
        <dbReference type="EMBL" id="MPM47098.1"/>
    </source>
</evidence>
<comment type="caution">
    <text evidence="2">The sequence shown here is derived from an EMBL/GenBank/DDBJ whole genome shotgun (WGS) entry which is preliminary data.</text>
</comment>
<evidence type="ECO:0000256" key="1">
    <source>
        <dbReference type="SAM" id="Phobius"/>
    </source>
</evidence>
<name>A0A645A2Z3_9ZZZZ</name>
<feature type="transmembrane region" description="Helical" evidence="1">
    <location>
        <begin position="194"/>
        <end position="214"/>
    </location>
</feature>
<feature type="transmembrane region" description="Helical" evidence="1">
    <location>
        <begin position="12"/>
        <end position="34"/>
    </location>
</feature>
<accession>A0A645A2Z3</accession>
<feature type="transmembrane region" description="Helical" evidence="1">
    <location>
        <begin position="266"/>
        <end position="286"/>
    </location>
</feature>
<gene>
    <name evidence="2" type="ORF">SDC9_93806</name>
</gene>
<feature type="transmembrane region" description="Helical" evidence="1">
    <location>
        <begin position="108"/>
        <end position="128"/>
    </location>
</feature>